<accession>A0ABN9D004</accession>
<evidence type="ECO:0000313" key="3">
    <source>
        <dbReference type="Proteomes" id="UP001162483"/>
    </source>
</evidence>
<dbReference type="EMBL" id="CATNWA010013787">
    <property type="protein sequence ID" value="CAI9565793.1"/>
    <property type="molecule type" value="Genomic_DNA"/>
</dbReference>
<gene>
    <name evidence="2" type="ORF">SPARVUS_LOCUS6221778</name>
</gene>
<keyword evidence="3" id="KW-1185">Reference proteome</keyword>
<sequence length="56" mass="6263">MLASARGHYRGHCRRDIGGAHNKVSDRGIPEQRRMVSPSVAGGYRLCYTQEYRQGG</sequence>
<protein>
    <submittedName>
        <fullName evidence="2">Uncharacterized protein</fullName>
    </submittedName>
</protein>
<organism evidence="2 3">
    <name type="scientific">Staurois parvus</name>
    <dbReference type="NCBI Taxonomy" id="386267"/>
    <lineage>
        <taxon>Eukaryota</taxon>
        <taxon>Metazoa</taxon>
        <taxon>Chordata</taxon>
        <taxon>Craniata</taxon>
        <taxon>Vertebrata</taxon>
        <taxon>Euteleostomi</taxon>
        <taxon>Amphibia</taxon>
        <taxon>Batrachia</taxon>
        <taxon>Anura</taxon>
        <taxon>Neobatrachia</taxon>
        <taxon>Ranoidea</taxon>
        <taxon>Ranidae</taxon>
        <taxon>Staurois</taxon>
    </lineage>
</organism>
<proteinExistence type="predicted"/>
<dbReference type="Proteomes" id="UP001162483">
    <property type="component" value="Unassembled WGS sequence"/>
</dbReference>
<feature type="non-terminal residue" evidence="2">
    <location>
        <position position="56"/>
    </location>
</feature>
<reference evidence="2" key="1">
    <citation type="submission" date="2023-05" db="EMBL/GenBank/DDBJ databases">
        <authorList>
            <person name="Stuckert A."/>
        </authorList>
    </citation>
    <scope>NUCLEOTIDE SEQUENCE</scope>
</reference>
<evidence type="ECO:0000256" key="1">
    <source>
        <dbReference type="SAM" id="MobiDB-lite"/>
    </source>
</evidence>
<feature type="region of interest" description="Disordered" evidence="1">
    <location>
        <begin position="1"/>
        <end position="29"/>
    </location>
</feature>
<comment type="caution">
    <text evidence="2">The sequence shown here is derived from an EMBL/GenBank/DDBJ whole genome shotgun (WGS) entry which is preliminary data.</text>
</comment>
<evidence type="ECO:0000313" key="2">
    <source>
        <dbReference type="EMBL" id="CAI9565793.1"/>
    </source>
</evidence>
<feature type="compositionally biased region" description="Basic and acidic residues" evidence="1">
    <location>
        <begin position="14"/>
        <end position="29"/>
    </location>
</feature>
<name>A0ABN9D004_9NEOB</name>